<evidence type="ECO:0000313" key="2">
    <source>
        <dbReference type="Proteomes" id="UP000196531"/>
    </source>
</evidence>
<proteinExistence type="predicted"/>
<gene>
    <name evidence="1" type="ORF">A9Q84_01310</name>
</gene>
<accession>A0A1Y5FBX0</accession>
<evidence type="ECO:0000313" key="1">
    <source>
        <dbReference type="EMBL" id="OUR99691.1"/>
    </source>
</evidence>
<dbReference type="AlphaFoldDB" id="A0A1Y5FBX0"/>
<protein>
    <recommendedName>
        <fullName evidence="3">Outer membrane efflux protein</fullName>
    </recommendedName>
</protein>
<dbReference type="SUPFAM" id="SSF56954">
    <property type="entry name" value="Outer membrane efflux proteins (OEP)"/>
    <property type="match status" value="1"/>
</dbReference>
<organism evidence="1 2">
    <name type="scientific">Halobacteriovorax marinus</name>
    <dbReference type="NCBI Taxonomy" id="97084"/>
    <lineage>
        <taxon>Bacteria</taxon>
        <taxon>Pseudomonadati</taxon>
        <taxon>Bdellovibrionota</taxon>
        <taxon>Bacteriovoracia</taxon>
        <taxon>Bacteriovoracales</taxon>
        <taxon>Halobacteriovoraceae</taxon>
        <taxon>Halobacteriovorax</taxon>
    </lineage>
</organism>
<sequence>MNKNKMILFVFMLSTSKFTEAVTFNEAAKSLSTHESVQSMENLSLALRERAKESGSWGDPTFSVIAKNFPKKTLKKNQTPMTGIEFGISQKVSLTTKYGNFVNAGTASAKAREYKARDRQVLLTKSLWEIVIVRKKILDELQILKENNQWIIKILKISKKLYANGRTSQQALLELEIRKSELEIALSNKTYTLSQLDDKLEYLIKGKINFNTIPWKLLNTSKKSKLDFKELALKQDLASKDFLLTAAKLNYIPDMTFSLGYTKRSNIDGMGDFVSASVAFPLPFSSKKYAMNARAVHEKYSLKKDLENFKRSKNRDIEITRKDIKKVQSEISILNKKTIKFAQNSRKITSKSYGLGNSTYLELLQSELKLQSILLKKVTLEASRDILKVSLKYILGESLHE</sequence>
<evidence type="ECO:0008006" key="3">
    <source>
        <dbReference type="Google" id="ProtNLM"/>
    </source>
</evidence>
<reference evidence="2" key="1">
    <citation type="journal article" date="2017" name="Proc. Natl. Acad. Sci. U.S.A.">
        <title>Simulation of Deepwater Horizon oil plume reveals substrate specialization within a complex community of hydrocarbon-degraders.</title>
        <authorList>
            <person name="Hu P."/>
            <person name="Dubinsky E.A."/>
            <person name="Probst A.J."/>
            <person name="Wang J."/>
            <person name="Sieber C.M.K."/>
            <person name="Tom L.M."/>
            <person name="Gardinali P."/>
            <person name="Banfield J.F."/>
            <person name="Atlas R.M."/>
            <person name="Andersen G.L."/>
        </authorList>
    </citation>
    <scope>NUCLEOTIDE SEQUENCE [LARGE SCALE GENOMIC DNA]</scope>
</reference>
<name>A0A1Y5FBX0_9BACT</name>
<dbReference type="EMBL" id="MAAO01000002">
    <property type="protein sequence ID" value="OUR99691.1"/>
    <property type="molecule type" value="Genomic_DNA"/>
</dbReference>
<comment type="caution">
    <text evidence="1">The sequence shown here is derived from an EMBL/GenBank/DDBJ whole genome shotgun (WGS) entry which is preliminary data.</text>
</comment>
<dbReference type="Gene3D" id="1.20.1600.10">
    <property type="entry name" value="Outer membrane efflux proteins (OEP)"/>
    <property type="match status" value="1"/>
</dbReference>
<dbReference type="GO" id="GO:0015562">
    <property type="term" value="F:efflux transmembrane transporter activity"/>
    <property type="evidence" value="ECO:0007669"/>
    <property type="project" value="InterPro"/>
</dbReference>
<dbReference type="Proteomes" id="UP000196531">
    <property type="component" value="Unassembled WGS sequence"/>
</dbReference>